<keyword evidence="1" id="KW-0732">Signal</keyword>
<dbReference type="RefSeq" id="WP_129751285.1">
    <property type="nucleotide sequence ID" value="NZ_JUIW01000007.1"/>
</dbReference>
<name>A0A444W8Y5_9FLAO</name>
<evidence type="ECO:0000313" key="3">
    <source>
        <dbReference type="Proteomes" id="UP000289775"/>
    </source>
</evidence>
<organism evidence="2 3">
    <name type="scientific">Flavobacterium beibuense</name>
    <dbReference type="NCBI Taxonomy" id="657326"/>
    <lineage>
        <taxon>Bacteria</taxon>
        <taxon>Pseudomonadati</taxon>
        <taxon>Bacteroidota</taxon>
        <taxon>Flavobacteriia</taxon>
        <taxon>Flavobacteriales</taxon>
        <taxon>Flavobacteriaceae</taxon>
        <taxon>Flavobacterium</taxon>
    </lineage>
</organism>
<protein>
    <submittedName>
        <fullName evidence="2">Uncharacterized protein</fullName>
    </submittedName>
</protein>
<sequence>MKALLTLLLVFLSITFVYAQEDEDAYEYDSLPSYTYNCGWNKSLSIEERNKIFPFSQAKNIVLLAYPNHGVTGNKINQDSLDIAGAAKHYNMPVLNKWIVESKYRNKIYFSTEEVGLSKKGINELSNLLFNYTIDEKLKYPVLTEESTCYSPRNAILFFDEKDNLIACIEICFECMSIYLIKGEDDILHEAILEFRLGGYSCNEKFTLLREFFIEQGIDFGAVNID</sequence>
<dbReference type="OrthoDB" id="656959at2"/>
<dbReference type="EMBL" id="JUIW01000007">
    <property type="protein sequence ID" value="RYJ42375.1"/>
    <property type="molecule type" value="Genomic_DNA"/>
</dbReference>
<comment type="caution">
    <text evidence="2">The sequence shown here is derived from an EMBL/GenBank/DDBJ whole genome shotgun (WGS) entry which is preliminary data.</text>
</comment>
<keyword evidence="3" id="KW-1185">Reference proteome</keyword>
<dbReference type="Proteomes" id="UP000289775">
    <property type="component" value="Unassembled WGS sequence"/>
</dbReference>
<gene>
    <name evidence="2" type="ORF">NU09_2161</name>
</gene>
<evidence type="ECO:0000256" key="1">
    <source>
        <dbReference type="SAM" id="SignalP"/>
    </source>
</evidence>
<reference evidence="2 3" key="1">
    <citation type="submission" date="2014-12" db="EMBL/GenBank/DDBJ databases">
        <title>Genome sequence of Flavobacterium beibuense RSKm HC5.</title>
        <authorList>
            <person name="Kim J.F."/>
            <person name="Song J.Y."/>
            <person name="Kwak M.-J."/>
            <person name="Lee S.-W."/>
        </authorList>
    </citation>
    <scope>NUCLEOTIDE SEQUENCE [LARGE SCALE GENOMIC DNA]</scope>
    <source>
        <strain evidence="2 3">RSKm HC5</strain>
    </source>
</reference>
<accession>A0A444W8Y5</accession>
<feature type="chain" id="PRO_5018987037" evidence="1">
    <location>
        <begin position="20"/>
        <end position="226"/>
    </location>
</feature>
<proteinExistence type="predicted"/>
<dbReference type="AlphaFoldDB" id="A0A444W8Y5"/>
<evidence type="ECO:0000313" key="2">
    <source>
        <dbReference type="EMBL" id="RYJ42375.1"/>
    </source>
</evidence>
<feature type="signal peptide" evidence="1">
    <location>
        <begin position="1"/>
        <end position="19"/>
    </location>
</feature>